<dbReference type="FunFam" id="3.40.50.200:FF:000014">
    <property type="entry name" value="Proteinase K"/>
    <property type="match status" value="1"/>
</dbReference>
<feature type="domain" description="Inhibitor I9" evidence="8">
    <location>
        <begin position="49"/>
        <end position="94"/>
    </location>
</feature>
<sequence length="392" mass="39296">MARKRTAALLAAALAALTLGAAPAQEAEAERAAYVVMLDGAGPGARAVTETGAQVTRSFGAALDGYAVRATEAEARALAGRPGVLRVVPDTPVHALGTGGVGGTSTAHGPRTVQEDAPWHLDRLDQERLPLDGRYAYPSSAGEGVTVYVLDTGVRVTHEEFGGRASHGTDVVDGDGVADDGNGHGTHMAGLVAGETYGVAKKADVVAVRVLNDHGSGTTSGIIAGIDWVVRNADGPAVINMSLGGGPNAALDAAVRSAIAAGVTFSVAAGGSNADAGSSSPARVAEALTVSATDEQDRRARFASYGSVVDLFAPGTRITGPWHTSDQATVTLSGTSTSAALVSGAAALDLGARPWASPASVARQLKWAATEGIVVDPGPNTTDRLLNVTGLG</sequence>
<evidence type="ECO:0000259" key="8">
    <source>
        <dbReference type="Pfam" id="PF05922"/>
    </source>
</evidence>
<dbReference type="InterPro" id="IPR050131">
    <property type="entry name" value="Peptidase_S8_subtilisin-like"/>
</dbReference>
<dbReference type="Pfam" id="PF00082">
    <property type="entry name" value="Peptidase_S8"/>
    <property type="match status" value="1"/>
</dbReference>
<dbReference type="PANTHER" id="PTHR43806">
    <property type="entry name" value="PEPTIDASE S8"/>
    <property type="match status" value="1"/>
</dbReference>
<dbReference type="InterPro" id="IPR037045">
    <property type="entry name" value="S8pro/Inhibitor_I9_sf"/>
</dbReference>
<keyword evidence="6" id="KW-0732">Signal</keyword>
<dbReference type="PROSITE" id="PS00136">
    <property type="entry name" value="SUBTILASE_ASP"/>
    <property type="match status" value="1"/>
</dbReference>
<comment type="caution">
    <text evidence="9">The sequence shown here is derived from an EMBL/GenBank/DDBJ whole genome shotgun (WGS) entry which is preliminary data.</text>
</comment>
<dbReference type="Pfam" id="PF05922">
    <property type="entry name" value="Inhibitor_I9"/>
    <property type="match status" value="1"/>
</dbReference>
<keyword evidence="2 5" id="KW-0645">Protease</keyword>
<evidence type="ECO:0000256" key="6">
    <source>
        <dbReference type="SAM" id="SignalP"/>
    </source>
</evidence>
<keyword evidence="3 5" id="KW-0378">Hydrolase</keyword>
<dbReference type="Proteomes" id="UP000632289">
    <property type="component" value="Unassembled WGS sequence"/>
</dbReference>
<keyword evidence="4 5" id="KW-0720">Serine protease</keyword>
<evidence type="ECO:0000259" key="7">
    <source>
        <dbReference type="Pfam" id="PF00082"/>
    </source>
</evidence>
<proteinExistence type="inferred from homology"/>
<dbReference type="RefSeq" id="WP_191207893.1">
    <property type="nucleotide sequence ID" value="NZ_BAABKL010000039.1"/>
</dbReference>
<dbReference type="GO" id="GO:0006508">
    <property type="term" value="P:proteolysis"/>
    <property type="evidence" value="ECO:0007669"/>
    <property type="project" value="UniProtKB-KW"/>
</dbReference>
<dbReference type="InterPro" id="IPR036852">
    <property type="entry name" value="Peptidase_S8/S53_dom_sf"/>
</dbReference>
<feature type="domain" description="Peptidase S8/S53" evidence="7">
    <location>
        <begin position="142"/>
        <end position="376"/>
    </location>
</feature>
<dbReference type="Gene3D" id="3.40.50.200">
    <property type="entry name" value="Peptidase S8/S53 domain"/>
    <property type="match status" value="1"/>
</dbReference>
<feature type="active site" description="Charge relay system" evidence="5">
    <location>
        <position position="151"/>
    </location>
</feature>
<feature type="chain" id="PRO_5037296827" evidence="6">
    <location>
        <begin position="25"/>
        <end position="392"/>
    </location>
</feature>
<dbReference type="Gene3D" id="3.30.70.80">
    <property type="entry name" value="Peptidase S8 propeptide/proteinase inhibitor I9"/>
    <property type="match status" value="1"/>
</dbReference>
<comment type="similarity">
    <text evidence="1 5">Belongs to the peptidase S8 family.</text>
</comment>
<evidence type="ECO:0000256" key="1">
    <source>
        <dbReference type="ARBA" id="ARBA00011073"/>
    </source>
</evidence>
<evidence type="ECO:0000256" key="3">
    <source>
        <dbReference type="ARBA" id="ARBA00022801"/>
    </source>
</evidence>
<evidence type="ECO:0000313" key="9">
    <source>
        <dbReference type="EMBL" id="MBD3930640.1"/>
    </source>
</evidence>
<dbReference type="PRINTS" id="PR00723">
    <property type="entry name" value="SUBTILISIN"/>
</dbReference>
<dbReference type="SUPFAM" id="SSF52743">
    <property type="entry name" value="Subtilisin-like"/>
    <property type="match status" value="1"/>
</dbReference>
<evidence type="ECO:0000313" key="10">
    <source>
        <dbReference type="Proteomes" id="UP000632289"/>
    </source>
</evidence>
<evidence type="ECO:0000256" key="2">
    <source>
        <dbReference type="ARBA" id="ARBA00022670"/>
    </source>
</evidence>
<dbReference type="GO" id="GO:0004252">
    <property type="term" value="F:serine-type endopeptidase activity"/>
    <property type="evidence" value="ECO:0007669"/>
    <property type="project" value="UniProtKB-UniRule"/>
</dbReference>
<dbReference type="CDD" id="cd04077">
    <property type="entry name" value="Peptidases_S8_PCSK9_ProteinaseK_like"/>
    <property type="match status" value="1"/>
</dbReference>
<dbReference type="PANTHER" id="PTHR43806:SF11">
    <property type="entry name" value="CEREVISIN-RELATED"/>
    <property type="match status" value="1"/>
</dbReference>
<keyword evidence="10" id="KW-1185">Reference proteome</keyword>
<name>A0A927EVJ7_9ACTN</name>
<organism evidence="9 10">
    <name type="scientific">Streptomyces chumphonensis</name>
    <dbReference type="NCBI Taxonomy" id="1214925"/>
    <lineage>
        <taxon>Bacteria</taxon>
        <taxon>Bacillati</taxon>
        <taxon>Actinomycetota</taxon>
        <taxon>Actinomycetes</taxon>
        <taxon>Kitasatosporales</taxon>
        <taxon>Streptomycetaceae</taxon>
        <taxon>Streptomyces</taxon>
    </lineage>
</organism>
<dbReference type="EMBL" id="JACXYU010000001">
    <property type="protein sequence ID" value="MBD3930640.1"/>
    <property type="molecule type" value="Genomic_DNA"/>
</dbReference>
<dbReference type="AlphaFoldDB" id="A0A927EVJ7"/>
<reference evidence="9" key="1">
    <citation type="submission" date="2020-09" db="EMBL/GenBank/DDBJ databases">
        <title>Secondary metabolite and genome analysis of marine Streptomyces chumphonensis KK1-2T.</title>
        <authorList>
            <person name="Phongsopitanun W."/>
            <person name="Kanchanasin P."/>
            <person name="Pittayakhajonwut P."/>
            <person name="Suwanborirux K."/>
            <person name="Tanasupawat S."/>
        </authorList>
    </citation>
    <scope>NUCLEOTIDE SEQUENCE</scope>
    <source>
        <strain evidence="9">KK1-2</strain>
    </source>
</reference>
<feature type="signal peptide" evidence="6">
    <location>
        <begin position="1"/>
        <end position="24"/>
    </location>
</feature>
<evidence type="ECO:0000256" key="4">
    <source>
        <dbReference type="ARBA" id="ARBA00022825"/>
    </source>
</evidence>
<feature type="active site" description="Charge relay system" evidence="5">
    <location>
        <position position="184"/>
    </location>
</feature>
<dbReference type="PROSITE" id="PS51892">
    <property type="entry name" value="SUBTILASE"/>
    <property type="match status" value="1"/>
</dbReference>
<feature type="active site" description="Charge relay system" evidence="5">
    <location>
        <position position="336"/>
    </location>
</feature>
<dbReference type="GO" id="GO:0005615">
    <property type="term" value="C:extracellular space"/>
    <property type="evidence" value="ECO:0007669"/>
    <property type="project" value="TreeGrafter"/>
</dbReference>
<dbReference type="InterPro" id="IPR034193">
    <property type="entry name" value="PCSK9_ProteinaseK-like"/>
</dbReference>
<dbReference type="InterPro" id="IPR010259">
    <property type="entry name" value="S8pro/Inhibitor_I9"/>
</dbReference>
<protein>
    <submittedName>
        <fullName evidence="9">S8 family peptidase</fullName>
    </submittedName>
</protein>
<gene>
    <name evidence="9" type="ORF">IF129_03525</name>
</gene>
<dbReference type="InterPro" id="IPR023827">
    <property type="entry name" value="Peptidase_S8_Asp-AS"/>
</dbReference>
<dbReference type="InterPro" id="IPR000209">
    <property type="entry name" value="Peptidase_S8/S53_dom"/>
</dbReference>
<dbReference type="InterPro" id="IPR015500">
    <property type="entry name" value="Peptidase_S8_subtilisin-rel"/>
</dbReference>
<accession>A0A927EVJ7</accession>
<evidence type="ECO:0000256" key="5">
    <source>
        <dbReference type="PROSITE-ProRule" id="PRU01240"/>
    </source>
</evidence>